<reference evidence="1" key="1">
    <citation type="submission" date="2014-07" db="EMBL/GenBank/DDBJ databases">
        <title>Identification of a novel salt tolerance gene in wild soybean by whole-genome sequencing.</title>
        <authorList>
            <person name="Lam H.-M."/>
            <person name="Qi X."/>
            <person name="Li M.-W."/>
            <person name="Liu X."/>
            <person name="Xie M."/>
            <person name="Ni M."/>
            <person name="Xu X."/>
        </authorList>
    </citation>
    <scope>NUCLEOTIDE SEQUENCE [LARGE SCALE GENOMIC DNA]</scope>
    <source>
        <tissue evidence="1">Root</tissue>
    </source>
</reference>
<gene>
    <name evidence="1" type="ORF">glysoja_043996</name>
</gene>
<dbReference type="Proteomes" id="UP000053555">
    <property type="component" value="Unassembled WGS sequence"/>
</dbReference>
<protein>
    <submittedName>
        <fullName evidence="1">Uncharacterized protein</fullName>
    </submittedName>
</protein>
<dbReference type="EMBL" id="KN641863">
    <property type="protein sequence ID" value="KHN45746.1"/>
    <property type="molecule type" value="Genomic_DNA"/>
</dbReference>
<evidence type="ECO:0000313" key="1">
    <source>
        <dbReference type="EMBL" id="KHN45746.1"/>
    </source>
</evidence>
<feature type="non-terminal residue" evidence="1">
    <location>
        <position position="1"/>
    </location>
</feature>
<sequence length="98" mass="11177">LAQFMQVTMSNHKSTESAIKNLEIQVGQLAKQIAENSSGSFRANTEKNPKEECKVVMTRGKKAIMIEGEWRNVDEQEPIVEEEDQLRENKINDGEKEI</sequence>
<proteinExistence type="predicted"/>
<organism evidence="1">
    <name type="scientific">Glycine soja</name>
    <name type="common">Wild soybean</name>
    <dbReference type="NCBI Taxonomy" id="3848"/>
    <lineage>
        <taxon>Eukaryota</taxon>
        <taxon>Viridiplantae</taxon>
        <taxon>Streptophyta</taxon>
        <taxon>Embryophyta</taxon>
        <taxon>Tracheophyta</taxon>
        <taxon>Spermatophyta</taxon>
        <taxon>Magnoliopsida</taxon>
        <taxon>eudicotyledons</taxon>
        <taxon>Gunneridae</taxon>
        <taxon>Pentapetalae</taxon>
        <taxon>rosids</taxon>
        <taxon>fabids</taxon>
        <taxon>Fabales</taxon>
        <taxon>Fabaceae</taxon>
        <taxon>Papilionoideae</taxon>
        <taxon>50 kb inversion clade</taxon>
        <taxon>NPAAA clade</taxon>
        <taxon>indigoferoid/millettioid clade</taxon>
        <taxon>Phaseoleae</taxon>
        <taxon>Glycine</taxon>
        <taxon>Glycine subgen. Soja</taxon>
    </lineage>
</organism>
<dbReference type="AlphaFoldDB" id="A0A0B2SGB6"/>
<feature type="non-terminal residue" evidence="1">
    <location>
        <position position="98"/>
    </location>
</feature>
<accession>A0A0B2SGB6</accession>
<name>A0A0B2SGB6_GLYSO</name>